<organism evidence="8 9">
    <name type="scientific">Phocaeicola plebeius</name>
    <dbReference type="NCBI Taxonomy" id="310297"/>
    <lineage>
        <taxon>Bacteria</taxon>
        <taxon>Pseudomonadati</taxon>
        <taxon>Bacteroidota</taxon>
        <taxon>Bacteroidia</taxon>
        <taxon>Bacteroidales</taxon>
        <taxon>Bacteroidaceae</taxon>
        <taxon>Phocaeicola</taxon>
    </lineage>
</organism>
<dbReference type="SUPFAM" id="SSF55874">
    <property type="entry name" value="ATPase domain of HSP90 chaperone/DNA topoisomerase II/histidine kinase"/>
    <property type="match status" value="1"/>
</dbReference>
<evidence type="ECO:0000256" key="2">
    <source>
        <dbReference type="ARBA" id="ARBA00012438"/>
    </source>
</evidence>
<dbReference type="PRINTS" id="PR00344">
    <property type="entry name" value="BCTRLSENSOR"/>
</dbReference>
<keyword evidence="3" id="KW-0597">Phosphoprotein</keyword>
<dbReference type="CDD" id="cd00075">
    <property type="entry name" value="HATPase"/>
    <property type="match status" value="1"/>
</dbReference>
<evidence type="ECO:0000256" key="1">
    <source>
        <dbReference type="ARBA" id="ARBA00000085"/>
    </source>
</evidence>
<dbReference type="SMART" id="SM00388">
    <property type="entry name" value="HisKA"/>
    <property type="match status" value="1"/>
</dbReference>
<protein>
    <recommendedName>
        <fullName evidence="2">histidine kinase</fullName>
        <ecNumber evidence="2">2.7.13.3</ecNumber>
    </recommendedName>
</protein>
<dbReference type="RefSeq" id="WP_117702890.1">
    <property type="nucleotide sequence ID" value="NZ_DBFMSJ010000136.1"/>
</dbReference>
<comment type="caution">
    <text evidence="8">The sequence shown here is derived from an EMBL/GenBank/DDBJ whole genome shotgun (WGS) entry which is preliminary data.</text>
</comment>
<keyword evidence="4" id="KW-0808">Transferase</keyword>
<dbReference type="SMART" id="SM00387">
    <property type="entry name" value="HATPase_c"/>
    <property type="match status" value="1"/>
</dbReference>
<dbReference type="AlphaFoldDB" id="A0A3E4Z543"/>
<evidence type="ECO:0000256" key="5">
    <source>
        <dbReference type="ARBA" id="ARBA00022777"/>
    </source>
</evidence>
<accession>A0A3E4Z543</accession>
<dbReference type="InterPro" id="IPR003661">
    <property type="entry name" value="HisK_dim/P_dom"/>
</dbReference>
<dbReference type="SUPFAM" id="SSF47384">
    <property type="entry name" value="Homodimeric domain of signal transducing histidine kinase"/>
    <property type="match status" value="1"/>
</dbReference>
<name>A0A3E4Z543_9BACT</name>
<dbReference type="PROSITE" id="PS50109">
    <property type="entry name" value="HIS_KIN"/>
    <property type="match status" value="1"/>
</dbReference>
<evidence type="ECO:0000256" key="4">
    <source>
        <dbReference type="ARBA" id="ARBA00022679"/>
    </source>
</evidence>
<dbReference type="EC" id="2.7.13.3" evidence="2"/>
<evidence type="ECO:0000313" key="9">
    <source>
        <dbReference type="Proteomes" id="UP000260814"/>
    </source>
</evidence>
<dbReference type="GO" id="GO:0000155">
    <property type="term" value="F:phosphorelay sensor kinase activity"/>
    <property type="evidence" value="ECO:0007669"/>
    <property type="project" value="InterPro"/>
</dbReference>
<comment type="catalytic activity">
    <reaction evidence="1">
        <text>ATP + protein L-histidine = ADP + protein N-phospho-L-histidine.</text>
        <dbReference type="EC" id="2.7.13.3"/>
    </reaction>
</comment>
<keyword evidence="6" id="KW-0472">Membrane</keyword>
<dbReference type="FunFam" id="3.30.565.10:FF:000006">
    <property type="entry name" value="Sensor histidine kinase WalK"/>
    <property type="match status" value="1"/>
</dbReference>
<dbReference type="Gene3D" id="1.10.287.130">
    <property type="match status" value="1"/>
</dbReference>
<dbReference type="PANTHER" id="PTHR43547">
    <property type="entry name" value="TWO-COMPONENT HISTIDINE KINASE"/>
    <property type="match status" value="1"/>
</dbReference>
<dbReference type="EMBL" id="QSTW01000030">
    <property type="protein sequence ID" value="RGM85629.1"/>
    <property type="molecule type" value="Genomic_DNA"/>
</dbReference>
<dbReference type="Pfam" id="PF00512">
    <property type="entry name" value="HisKA"/>
    <property type="match status" value="1"/>
</dbReference>
<dbReference type="InterPro" id="IPR003594">
    <property type="entry name" value="HATPase_dom"/>
</dbReference>
<dbReference type="InterPro" id="IPR004358">
    <property type="entry name" value="Sig_transdc_His_kin-like_C"/>
</dbReference>
<dbReference type="CDD" id="cd00082">
    <property type="entry name" value="HisKA"/>
    <property type="match status" value="1"/>
</dbReference>
<evidence type="ECO:0000259" key="7">
    <source>
        <dbReference type="PROSITE" id="PS50109"/>
    </source>
</evidence>
<dbReference type="PANTHER" id="PTHR43547:SF2">
    <property type="entry name" value="HYBRID SIGNAL TRANSDUCTION HISTIDINE KINASE C"/>
    <property type="match status" value="1"/>
</dbReference>
<keyword evidence="5 8" id="KW-0418">Kinase</keyword>
<dbReference type="InterPro" id="IPR005467">
    <property type="entry name" value="His_kinase_dom"/>
</dbReference>
<keyword evidence="6" id="KW-1133">Transmembrane helix</keyword>
<feature type="domain" description="Histidine kinase" evidence="7">
    <location>
        <begin position="218"/>
        <end position="437"/>
    </location>
</feature>
<evidence type="ECO:0000313" key="8">
    <source>
        <dbReference type="EMBL" id="RGM85629.1"/>
    </source>
</evidence>
<evidence type="ECO:0000256" key="3">
    <source>
        <dbReference type="ARBA" id="ARBA00022553"/>
    </source>
</evidence>
<feature type="transmembrane region" description="Helical" evidence="6">
    <location>
        <begin position="12"/>
        <end position="33"/>
    </location>
</feature>
<dbReference type="Gene3D" id="3.30.565.10">
    <property type="entry name" value="Histidine kinase-like ATPase, C-terminal domain"/>
    <property type="match status" value="1"/>
</dbReference>
<reference evidence="8 9" key="1">
    <citation type="submission" date="2018-08" db="EMBL/GenBank/DDBJ databases">
        <title>A genome reference for cultivated species of the human gut microbiota.</title>
        <authorList>
            <person name="Zou Y."/>
            <person name="Xue W."/>
            <person name="Luo G."/>
        </authorList>
    </citation>
    <scope>NUCLEOTIDE SEQUENCE [LARGE SCALE GENOMIC DNA]</scope>
    <source>
        <strain evidence="8 9">OM06-2</strain>
    </source>
</reference>
<dbReference type="InterPro" id="IPR036890">
    <property type="entry name" value="HATPase_C_sf"/>
</dbReference>
<dbReference type="Proteomes" id="UP000260814">
    <property type="component" value="Unassembled WGS sequence"/>
</dbReference>
<dbReference type="Pfam" id="PF02518">
    <property type="entry name" value="HATPase_c"/>
    <property type="match status" value="1"/>
</dbReference>
<keyword evidence="6" id="KW-0812">Transmembrane</keyword>
<sequence length="445" mass="50945">METSKRKKNILFITILSVVGLIGAMALQMIWIYNSYELIRNDLLKVSSEVFEKALREETNLACKEIPEGTEILAGPESDSIPSITYLYEGIQDIGIEMSINRMDSLVEIFLRDKDISNNHYINIIDIKNDTIIKSTSENQADLDDRLNSKIIPIKTDLSQGVQLVLLNPYIYIFKRMGLMLAGTFIIMLIVIVCISYQVRFISRFEKIFQIREDFSYAMIHDMKTPLTSIIMALNFLRSGKLDNRQEMKNKYFDIAENEADHLLTLTNKVLTISKLENHKLEMNKTEVELTPIIEKLTEKFKAKSQKTVNFITDIKAETAYADAEYLEEVISNLIDNSIKYSGESVEIRINTAQDDRYTVLKVHDNGFGISDKDIHLIFRKYERASAVKRNRRKGASGFGLGLNFVDQVVEAHHGKIFVSSIEGEFTEFTIYLPLAEDKNPMQNG</sequence>
<dbReference type="InterPro" id="IPR036097">
    <property type="entry name" value="HisK_dim/P_sf"/>
</dbReference>
<evidence type="ECO:0000256" key="6">
    <source>
        <dbReference type="SAM" id="Phobius"/>
    </source>
</evidence>
<feature type="transmembrane region" description="Helical" evidence="6">
    <location>
        <begin position="177"/>
        <end position="197"/>
    </location>
</feature>
<proteinExistence type="predicted"/>
<gene>
    <name evidence="8" type="ORF">DXB87_16025</name>
</gene>